<accession>A0A518I3F2</accession>
<feature type="region of interest" description="Disordered" evidence="1">
    <location>
        <begin position="1029"/>
        <end position="1066"/>
    </location>
</feature>
<gene>
    <name evidence="2" type="ORF">Enr13x_75510</name>
</gene>
<keyword evidence="3" id="KW-1185">Reference proteome</keyword>
<proteinExistence type="predicted"/>
<dbReference type="EMBL" id="CP037423">
    <property type="protein sequence ID" value="QDV47640.1"/>
    <property type="molecule type" value="Genomic_DNA"/>
</dbReference>
<evidence type="ECO:0000313" key="3">
    <source>
        <dbReference type="Proteomes" id="UP000319004"/>
    </source>
</evidence>
<organism evidence="2 3">
    <name type="scientific">Stieleria neptunia</name>
    <dbReference type="NCBI Taxonomy" id="2527979"/>
    <lineage>
        <taxon>Bacteria</taxon>
        <taxon>Pseudomonadati</taxon>
        <taxon>Planctomycetota</taxon>
        <taxon>Planctomycetia</taxon>
        <taxon>Pirellulales</taxon>
        <taxon>Pirellulaceae</taxon>
        <taxon>Stieleria</taxon>
    </lineage>
</organism>
<name>A0A518I3F2_9BACT</name>
<sequence>MLPLDPNQVPRRSAVLQGFALCVATCLVLAGLIPTPVMAAPIGLMERFALADDREAILAELIPGSQDYFFYHCLHYQNTSQLDRAEAMLKEWSASRKGSMTALMHSMTDRQRLLTYDQSPKQTIDYLVNRLGIQLNHAPPAKKGTRRYPSELGDNFIDSQQLVKNSLRDNVSLSPIGMQIAADWYLSGNANQTPVSLHDFLKRVDGSYLKGLDQLVIAELRSRPARDQRFGDLSAHQFLTLGELNNVGRSVGAVADDNAFVNAKLRMLRPSADVDISQQPEQRREYLVRLEAYVRTLPASYNSLKASATYRLLEANLAAGIWDANLFLRYLQLPRQSPLISPVLARVGSRANLNEDFSQIAILPPIGNEQMLVETYLEHFLRDAQDTRAFERYLQPDFLRRVFARTKLMAGVANPQPYYDMLSASERRELRDKIQLSFAANNPVRYDARQPTELLVDVKNIDKLVVRIYEMNSLAFHRTNEGHLDTDVELDGLIATHEKTIEYDRPAIERHRETIAIPEASDRGVWIIDLVGKGLRARTLIRRGDLQTVRSGDANGMQITVLDEDRNPIPTAKIYVGNQEFAANDNGRVTLPMVNQAVDRKVIVSDGKIAKSITIRQPDEAYSLKAGFFVDQTLLQSGRTATLLVRPQLRLGTTPVDPAILKEATVRIVATDLDGIETSKQFSGLELDQAKEMQLNFRVPSRVARIDFQLSGHVVGLSDRRHRELSAGHSIEIAGIRRTTHTVDAFLTRDGDNYVIETRGRSGEAVAGATVKLEFAVDIGAVLPSRYLQSDDSGRVQLGRLAGVRQLHYGIANQTQHRFDLALNQQIWPSTLHLSTDDDLRLPLVDGASVDRFRLLATRDGQNHVDHSDQLRLENGFLVAANLPAGDLRLVDRRTGHQTVIAVVQGPTIDQVLVGQVRHREQSVAIPISIRDIHRNQDGSVTVRLAGNTNLARVHVVASRYFDRHSPLDDLHLGMPSLRGRQLSLGRCGYVSDLRLGDEYEYVLRRQYAAKFPGVMLPQPSILLNPWETETTSNESQSARDGAAPPPSAAPARESMSRSADSMLEAEDGAAATPDFDFLSDGGVLAANLIADADGRVTIPADLIDGMPIVQVIVADPATVLRRTLAAPLSDAETEDLRLANSLPLDQSLSFERAVSIVSADDPLDLAQLGSAQVQVYGNVDSLMTIYRTLVDDERLDEFQVLGRWHTLSTAEKLKHYSELACHELHLFLRMHDHEFFDSVIKPYLSNKKEKQFIDHWLLGNDLSEYATLWKYQRLSAAERALLAIRVPALRSSIRRDLFESVALLDEDYGTRRKLIESALRSSRMSVSGAMVEMEAMGDPFGAVDSELYMDMDMAMPMGMGMAGGMGGGGEVEQKKKLEASRRANVARQLGRMQKAAPGRAMMFGGRSLGLEAQRAFYQELDSTKQWAESHFDQVRVVGGPSPIELIPINAFWNELANNDWTDEASAPSVSKHLLECTNNRHSALIALAMCGLPLKSGEISLPSKPETVYRPEHPVALVTKRLRTLKPADAEPGVLIGQLFQQVDPNRRDDEERREPDQFVTGEAYQGQVVVSNPTATEKVVELFWQIPAGSIPLAGSQVTDSKTIKLAPFAVSAIDYKFYFPTAGQFVHYPATVSQGATLLASGKQKSFNVAEEWNDDTVTWQSIARDGSAAEIKTFLDQANLHELDWSHVLHRMRDRDVYETVVDVMKQARLPEADVWAYGFHHDDPDSMRRFLALRNDLIARVGPSLESTLLNIDSIEQAAYEHLEYAPLVRARIHRLGEVDEILNPTFLRHYQQFVRRLGFQAEIASTEKLPLTYYLLLQNRIEEATQFFGTLNREQVPSQLQHDYLAGYLALHHGNYEAALEIAGRYQSHPVPRWNDRFAQMGLHVRQRFELMDAGQLVSVGDPKAIDDTGVSPKAADLAIADRDRANSQASASVPEVIVRVEDDTVRIDHRNTDQVDINLYGVDLELLFSNAPFARNDLQRIAMVRPTRADTLTMQSKTGTARYPIPADLRSKTLLVEANVGASRNTTLYYGGELTTYVSEGFGQLQTTDASSHRPVAGAYVKVYARYPDGSVRFFKDGYTDGRGRFDYTSISAADAKGAQRYAILVLSDDKGATLHDVAAP</sequence>
<reference evidence="2 3" key="1">
    <citation type="submission" date="2019-03" db="EMBL/GenBank/DDBJ databases">
        <title>Deep-cultivation of Planctomycetes and their phenomic and genomic characterization uncovers novel biology.</title>
        <authorList>
            <person name="Wiegand S."/>
            <person name="Jogler M."/>
            <person name="Boedeker C."/>
            <person name="Pinto D."/>
            <person name="Vollmers J."/>
            <person name="Rivas-Marin E."/>
            <person name="Kohn T."/>
            <person name="Peeters S.H."/>
            <person name="Heuer A."/>
            <person name="Rast P."/>
            <person name="Oberbeckmann S."/>
            <person name="Bunk B."/>
            <person name="Jeske O."/>
            <person name="Meyerdierks A."/>
            <person name="Storesund J.E."/>
            <person name="Kallscheuer N."/>
            <person name="Luecker S."/>
            <person name="Lage O.M."/>
            <person name="Pohl T."/>
            <person name="Merkel B.J."/>
            <person name="Hornburger P."/>
            <person name="Mueller R.-W."/>
            <person name="Bruemmer F."/>
            <person name="Labrenz M."/>
            <person name="Spormann A.M."/>
            <person name="Op den Camp H."/>
            <person name="Overmann J."/>
            <person name="Amann R."/>
            <person name="Jetten M.S.M."/>
            <person name="Mascher T."/>
            <person name="Medema M.H."/>
            <person name="Devos D.P."/>
            <person name="Kaster A.-K."/>
            <person name="Ovreas L."/>
            <person name="Rohde M."/>
            <person name="Galperin M.Y."/>
            <person name="Jogler C."/>
        </authorList>
    </citation>
    <scope>NUCLEOTIDE SEQUENCE [LARGE SCALE GENOMIC DNA]</scope>
    <source>
        <strain evidence="2 3">Enr13</strain>
    </source>
</reference>
<evidence type="ECO:0000313" key="2">
    <source>
        <dbReference type="EMBL" id="QDV47640.1"/>
    </source>
</evidence>
<protein>
    <submittedName>
        <fullName evidence="2">Uncharacterized protein</fullName>
    </submittedName>
</protein>
<dbReference type="KEGG" id="snep:Enr13x_75510"/>
<feature type="compositionally biased region" description="Low complexity" evidence="1">
    <location>
        <begin position="1050"/>
        <end position="1060"/>
    </location>
</feature>
<dbReference type="Proteomes" id="UP000319004">
    <property type="component" value="Chromosome"/>
</dbReference>
<evidence type="ECO:0000256" key="1">
    <source>
        <dbReference type="SAM" id="MobiDB-lite"/>
    </source>
</evidence>